<gene>
    <name evidence="2" type="ORF">EAI_13185</name>
</gene>
<dbReference type="Pfam" id="PF16064">
    <property type="entry name" value="DUF4806"/>
    <property type="match status" value="1"/>
</dbReference>
<dbReference type="AlphaFoldDB" id="E2B457"/>
<proteinExistence type="predicted"/>
<dbReference type="Proteomes" id="UP000008237">
    <property type="component" value="Unassembled WGS sequence"/>
</dbReference>
<name>E2B457_HARSA</name>
<sequence length="93" mass="11037">MERILRSMQNNQNRRRELEKPTCLLISTEAEMLDFESANEDTYEQVVEYLEYIGGFNVKESVNLCFKEVIKDSVTTAFTWFGREEGRQRALYK</sequence>
<keyword evidence="3" id="KW-1185">Reference proteome</keyword>
<dbReference type="OMA" id="PLYNARF"/>
<protein>
    <recommendedName>
        <fullName evidence="1">DUF4806 domain-containing protein</fullName>
    </recommendedName>
</protein>
<reference evidence="2 3" key="1">
    <citation type="journal article" date="2010" name="Science">
        <title>Genomic comparison of the ants Camponotus floridanus and Harpegnathos saltator.</title>
        <authorList>
            <person name="Bonasio R."/>
            <person name="Zhang G."/>
            <person name="Ye C."/>
            <person name="Mutti N.S."/>
            <person name="Fang X."/>
            <person name="Qin N."/>
            <person name="Donahue G."/>
            <person name="Yang P."/>
            <person name="Li Q."/>
            <person name="Li C."/>
            <person name="Zhang P."/>
            <person name="Huang Z."/>
            <person name="Berger S.L."/>
            <person name="Reinberg D."/>
            <person name="Wang J."/>
            <person name="Liebig J."/>
        </authorList>
    </citation>
    <scope>NUCLEOTIDE SEQUENCE [LARGE SCALE GENOMIC DNA]</scope>
    <source>
        <strain evidence="2 3">R22 G/1</strain>
    </source>
</reference>
<evidence type="ECO:0000313" key="2">
    <source>
        <dbReference type="EMBL" id="EFN89523.1"/>
    </source>
</evidence>
<accession>E2B457</accession>
<dbReference type="InParanoid" id="E2B457"/>
<dbReference type="InterPro" id="IPR032071">
    <property type="entry name" value="DUF4806"/>
</dbReference>
<evidence type="ECO:0000259" key="1">
    <source>
        <dbReference type="Pfam" id="PF16064"/>
    </source>
</evidence>
<evidence type="ECO:0000313" key="3">
    <source>
        <dbReference type="Proteomes" id="UP000008237"/>
    </source>
</evidence>
<dbReference type="OrthoDB" id="7553767at2759"/>
<feature type="domain" description="DUF4806" evidence="1">
    <location>
        <begin position="30"/>
        <end position="90"/>
    </location>
</feature>
<dbReference type="EMBL" id="GL445488">
    <property type="protein sequence ID" value="EFN89523.1"/>
    <property type="molecule type" value="Genomic_DNA"/>
</dbReference>
<organism evidence="3">
    <name type="scientific">Harpegnathos saltator</name>
    <name type="common">Jerdon's jumping ant</name>
    <dbReference type="NCBI Taxonomy" id="610380"/>
    <lineage>
        <taxon>Eukaryota</taxon>
        <taxon>Metazoa</taxon>
        <taxon>Ecdysozoa</taxon>
        <taxon>Arthropoda</taxon>
        <taxon>Hexapoda</taxon>
        <taxon>Insecta</taxon>
        <taxon>Pterygota</taxon>
        <taxon>Neoptera</taxon>
        <taxon>Endopterygota</taxon>
        <taxon>Hymenoptera</taxon>
        <taxon>Apocrita</taxon>
        <taxon>Aculeata</taxon>
        <taxon>Formicoidea</taxon>
        <taxon>Formicidae</taxon>
        <taxon>Ponerinae</taxon>
        <taxon>Ponerini</taxon>
        <taxon>Harpegnathos</taxon>
    </lineage>
</organism>